<feature type="region of interest" description="Disordered" evidence="1">
    <location>
        <begin position="1"/>
        <end position="76"/>
    </location>
</feature>
<evidence type="ECO:0000256" key="1">
    <source>
        <dbReference type="SAM" id="MobiDB-lite"/>
    </source>
</evidence>
<dbReference type="AlphaFoldDB" id="A0A1X0DDQ9"/>
<organism evidence="3 4">
    <name type="scientific">Mycolicibacterium insubricum</name>
    <dbReference type="NCBI Taxonomy" id="444597"/>
    <lineage>
        <taxon>Bacteria</taxon>
        <taxon>Bacillati</taxon>
        <taxon>Actinomycetota</taxon>
        <taxon>Actinomycetes</taxon>
        <taxon>Mycobacteriales</taxon>
        <taxon>Mycobacteriaceae</taxon>
        <taxon>Mycolicibacterium</taxon>
    </lineage>
</organism>
<accession>A0A1X0DDQ9</accession>
<evidence type="ECO:0000313" key="3">
    <source>
        <dbReference type="EMBL" id="ORA70534.1"/>
    </source>
</evidence>
<dbReference type="GO" id="GO:0020037">
    <property type="term" value="F:heme binding"/>
    <property type="evidence" value="ECO:0007669"/>
    <property type="project" value="InterPro"/>
</dbReference>
<feature type="compositionally biased region" description="Low complexity" evidence="1">
    <location>
        <begin position="9"/>
        <end position="76"/>
    </location>
</feature>
<keyword evidence="4" id="KW-1185">Reference proteome</keyword>
<reference evidence="3 4" key="1">
    <citation type="submission" date="2016-12" db="EMBL/GenBank/DDBJ databases">
        <title>The new phylogeny of genus Mycobacterium.</title>
        <authorList>
            <person name="Tortoli E."/>
            <person name="Trovato A."/>
            <person name="Cirillo D.M."/>
        </authorList>
    </citation>
    <scope>NUCLEOTIDE SEQUENCE [LARGE SCALE GENOMIC DNA]</scope>
    <source>
        <strain evidence="3 4">DSM 45130</strain>
    </source>
</reference>
<dbReference type="Pfam" id="PF16525">
    <property type="entry name" value="MHB"/>
    <property type="match status" value="1"/>
</dbReference>
<comment type="caution">
    <text evidence="3">The sequence shown here is derived from an EMBL/GenBank/DDBJ whole genome shotgun (WGS) entry which is preliminary data.</text>
</comment>
<evidence type="ECO:0000313" key="4">
    <source>
        <dbReference type="Proteomes" id="UP000192801"/>
    </source>
</evidence>
<dbReference type="InterPro" id="IPR038378">
    <property type="entry name" value="MHB_sf"/>
</dbReference>
<dbReference type="EMBL" id="MVHS01000021">
    <property type="protein sequence ID" value="ORA70534.1"/>
    <property type="molecule type" value="Genomic_DNA"/>
</dbReference>
<name>A0A1X0DDQ9_9MYCO</name>
<proteinExistence type="predicted"/>
<dbReference type="Gene3D" id="1.20.20.20">
    <property type="entry name" value="Haemophore, haem-binding domain"/>
    <property type="match status" value="1"/>
</dbReference>
<dbReference type="OrthoDB" id="4640443at2"/>
<feature type="domain" description="Haemophore haem-binding" evidence="2">
    <location>
        <begin position="78"/>
        <end position="153"/>
    </location>
</feature>
<protein>
    <recommendedName>
        <fullName evidence="2">Haemophore haem-binding domain-containing protein</fullName>
    </recommendedName>
</protein>
<dbReference type="InterPro" id="IPR032407">
    <property type="entry name" value="MHB"/>
</dbReference>
<sequence>MGPSAFADPNSPSNPTPSTNEAPASSANQSPASSANQSPASSANEAPATSANETPASSANQSPASSANETPAAAADGDCNAAALAKTSASVNTALADYLTKHPDTNSALIEITRQPAFVAVGQMDSYFNEHPTEANAIRGIQAPLNAFKDRCGLQVSPTDALAALASL</sequence>
<evidence type="ECO:0000259" key="2">
    <source>
        <dbReference type="Pfam" id="PF16525"/>
    </source>
</evidence>
<dbReference type="STRING" id="444597.BST26_10875"/>
<dbReference type="Proteomes" id="UP000192801">
    <property type="component" value="Unassembled WGS sequence"/>
</dbReference>
<gene>
    <name evidence="3" type="ORF">BST26_10875</name>
</gene>
<dbReference type="NCBIfam" id="TIGR04529">
    <property type="entry name" value="MTB_hemophore"/>
    <property type="match status" value="1"/>
</dbReference>